<dbReference type="Proteomes" id="UP001187859">
    <property type="component" value="Unassembled WGS sequence"/>
</dbReference>
<accession>A0AAE4PVA1</accession>
<evidence type="ECO:0000313" key="2">
    <source>
        <dbReference type="Proteomes" id="UP001187859"/>
    </source>
</evidence>
<organism evidence="1 2">
    <name type="scientific">Shewanella xiamenensis</name>
    <dbReference type="NCBI Taxonomy" id="332186"/>
    <lineage>
        <taxon>Bacteria</taxon>
        <taxon>Pseudomonadati</taxon>
        <taxon>Pseudomonadota</taxon>
        <taxon>Gammaproteobacteria</taxon>
        <taxon>Alteromonadales</taxon>
        <taxon>Shewanellaceae</taxon>
        <taxon>Shewanella</taxon>
    </lineage>
</organism>
<dbReference type="RefSeq" id="WP_029628492.1">
    <property type="nucleotide sequence ID" value="NZ_JASGOQ010000001.1"/>
</dbReference>
<comment type="caution">
    <text evidence="1">The sequence shown here is derived from an EMBL/GenBank/DDBJ whole genome shotgun (WGS) entry which is preliminary data.</text>
</comment>
<evidence type="ECO:0000313" key="1">
    <source>
        <dbReference type="EMBL" id="MDV5389247.1"/>
    </source>
</evidence>
<gene>
    <name evidence="1" type="ORF">QM089_02960</name>
</gene>
<dbReference type="AlphaFoldDB" id="A0AAE4PVA1"/>
<protein>
    <submittedName>
        <fullName evidence="1">Uncharacterized protein</fullName>
    </submittedName>
</protein>
<sequence length="92" mass="10865">MHVRNELENTWRNSKAYTKTIIHSNSSILIDISETLGFKCFNADYYFIDAVFFKPEDLVPEYPEAYYLTDLRIAFEHENDFAHTYVLKSLSC</sequence>
<proteinExistence type="predicted"/>
<dbReference type="EMBL" id="JASGOQ010000001">
    <property type="protein sequence ID" value="MDV5389247.1"/>
    <property type="molecule type" value="Genomic_DNA"/>
</dbReference>
<reference evidence="1" key="1">
    <citation type="submission" date="2023-05" db="EMBL/GenBank/DDBJ databases">
        <title>Colonisation of extended spectrum b-lactamase- and carbapenemase-producing bacteria on hospital surfaces from low- and middle-income countries.</title>
        <authorList>
            <person name="Nieto-Rosado M."/>
            <person name="Sands K."/>
            <person name="Iregbu K."/>
            <person name="Zahra R."/>
            <person name="Mazarati J.B."/>
            <person name="Mehtar S."/>
            <person name="Barnards-Group B."/>
            <person name="Walsh T.R."/>
        </authorList>
    </citation>
    <scope>NUCLEOTIDE SEQUENCE</scope>
    <source>
        <strain evidence="1">PP-E493</strain>
    </source>
</reference>
<name>A0AAE4PVA1_9GAMM</name>